<dbReference type="Proteomes" id="UP000276776">
    <property type="component" value="Unassembled WGS sequence"/>
</dbReference>
<evidence type="ECO:0000313" key="9">
    <source>
        <dbReference type="EMBL" id="VDN03129.1"/>
    </source>
</evidence>
<evidence type="ECO:0000256" key="1">
    <source>
        <dbReference type="ARBA" id="ARBA00022729"/>
    </source>
</evidence>
<dbReference type="AlphaFoldDB" id="A0A0N5CZD5"/>
<dbReference type="OrthoDB" id="9998011at2759"/>
<protein>
    <recommendedName>
        <fullName evidence="5">TEP1-F</fullName>
    </recommendedName>
</protein>
<reference evidence="9 10" key="2">
    <citation type="submission" date="2018-11" db="EMBL/GenBank/DDBJ databases">
        <authorList>
            <consortium name="Pathogen Informatics"/>
        </authorList>
    </citation>
    <scope>NUCLEOTIDE SEQUENCE [LARGE SCALE GENOMIC DNA]</scope>
</reference>
<dbReference type="WBParaSite" id="TCLT_0000584901-mRNA-1">
    <property type="protein sequence ID" value="TCLT_0000584901-mRNA-1"/>
    <property type="gene ID" value="TCLT_0000584901"/>
</dbReference>
<dbReference type="InterPro" id="IPR050473">
    <property type="entry name" value="A2M/Complement_sys"/>
</dbReference>
<dbReference type="GO" id="GO:0004866">
    <property type="term" value="F:endopeptidase inhibitor activity"/>
    <property type="evidence" value="ECO:0007669"/>
    <property type="project" value="InterPro"/>
</dbReference>
<gene>
    <name evidence="9" type="ORF">TCLT_LOCUS5838</name>
</gene>
<proteinExistence type="predicted"/>
<keyword evidence="2" id="KW-0325">Glycoprotein</keyword>
<keyword evidence="10" id="KW-1185">Reference proteome</keyword>
<comment type="subunit">
    <text evidence="4">Heterodimer of a TEP1-N chain and an TEP1-C chain non-covalently linked. Forms a complex composed of TEP1-N and TEP1-C heterodimer, LRIM1 and APL1C; the interaction stabilizes TEP1-N and TEP1-C heterodimer, prevents its binding to tissues while circulating in the hemolymph and protects the thioester bond from hydrolysis. Mature TEP1 and to a lesser extent full-length TEP1 interact with SPCLIP1; the interaction is induced by microbial infection.</text>
</comment>
<dbReference type="OMA" id="FKPPAEW"/>
<feature type="domain" description="Macroglobulin" evidence="7">
    <location>
        <begin position="146"/>
        <end position="237"/>
    </location>
</feature>
<dbReference type="EMBL" id="UYYF01004367">
    <property type="protein sequence ID" value="VDN03129.1"/>
    <property type="molecule type" value="Genomic_DNA"/>
</dbReference>
<evidence type="ECO:0000256" key="2">
    <source>
        <dbReference type="ARBA" id="ARBA00023180"/>
    </source>
</evidence>
<dbReference type="InterPro" id="IPR002890">
    <property type="entry name" value="MG2"/>
</dbReference>
<dbReference type="FunFam" id="2.60.40.1930:FF:000001">
    <property type="entry name" value="CD109 isoform 3"/>
    <property type="match status" value="1"/>
</dbReference>
<evidence type="ECO:0000259" key="8">
    <source>
        <dbReference type="Pfam" id="PF17791"/>
    </source>
</evidence>
<dbReference type="STRING" id="103827.A0A0N5CZD5"/>
<feature type="domain" description="Macroglobulin" evidence="8">
    <location>
        <begin position="239"/>
        <end position="334"/>
    </location>
</feature>
<evidence type="ECO:0000313" key="11">
    <source>
        <dbReference type="WBParaSite" id="TCLT_0000584901-mRNA-1"/>
    </source>
</evidence>
<dbReference type="PANTHER" id="PTHR11412:SF175">
    <property type="entry name" value="TEP (THIOLESTER CONTAINING PROTEIN)"/>
    <property type="match status" value="1"/>
</dbReference>
<keyword evidence="1 6" id="KW-0732">Signal</keyword>
<dbReference type="PANTHER" id="PTHR11412">
    <property type="entry name" value="MACROGLOBULIN / COMPLEMENT"/>
    <property type="match status" value="1"/>
</dbReference>
<sequence length="415" mass="46445">MFYAWLYGIIAVLLRVEATVETITPMWRFTTTTAPEKHEGNYLVIAPKIVRPSLPYSVSVNIMKSSESDHIVRIEIRTDQNDIVAARVVNNVKTGVPQTVTIDELSPQSLQPDYNYKVYVRAETIGSKVLFEDEKTVYYDAKSLSVFVQTDKAIYKPGSTVRFRAIVVTPKLQPYTETISVTIRDPFLNIISQKVDQTLIKGVFSDELELSVEPSLGEWSIEVKTKSGIEFSKKFTVDKYILPKFEVNIKTPNFITINDDLVVHIDSKYTYGKGVSGKAKITLELPWHQFAVPVVVADDGIVQEAEQGSVIERTVKLSNMGEATFVFANEELKKHKLITSFGGSSIKIAATVTEDLTGIKRNATTEIVAYRHDVKLDVDKQGETFKPGLGYNVVISLKQMDNTPVKATVPKRVQV</sequence>
<evidence type="ECO:0000313" key="10">
    <source>
        <dbReference type="Proteomes" id="UP000276776"/>
    </source>
</evidence>
<dbReference type="Gene3D" id="2.60.40.2950">
    <property type="match status" value="1"/>
</dbReference>
<comment type="function">
    <text evidence="3">Binds covalently through a thioester bond to the pathogen surface resulting in pathogen clearance.</text>
</comment>
<dbReference type="InterPro" id="IPR041555">
    <property type="entry name" value="MG3"/>
</dbReference>
<name>A0A0N5CZD5_THECL</name>
<dbReference type="Gene3D" id="2.60.40.1940">
    <property type="match status" value="1"/>
</dbReference>
<accession>A0A0N5CZD5</accession>
<evidence type="ECO:0000256" key="3">
    <source>
        <dbReference type="ARBA" id="ARBA00057615"/>
    </source>
</evidence>
<evidence type="ECO:0000256" key="5">
    <source>
        <dbReference type="ARBA" id="ARBA00078071"/>
    </source>
</evidence>
<dbReference type="Pfam" id="PF01835">
    <property type="entry name" value="MG2"/>
    <property type="match status" value="1"/>
</dbReference>
<dbReference type="Gene3D" id="2.60.40.1930">
    <property type="match status" value="1"/>
</dbReference>
<dbReference type="Pfam" id="PF17791">
    <property type="entry name" value="MG3"/>
    <property type="match status" value="1"/>
</dbReference>
<reference evidence="11" key="1">
    <citation type="submission" date="2017-02" db="UniProtKB">
        <authorList>
            <consortium name="WormBaseParasite"/>
        </authorList>
    </citation>
    <scope>IDENTIFICATION</scope>
</reference>
<feature type="signal peptide" evidence="6">
    <location>
        <begin position="1"/>
        <end position="18"/>
    </location>
</feature>
<evidence type="ECO:0000256" key="4">
    <source>
        <dbReference type="ARBA" id="ARBA00063781"/>
    </source>
</evidence>
<evidence type="ECO:0000256" key="6">
    <source>
        <dbReference type="SAM" id="SignalP"/>
    </source>
</evidence>
<evidence type="ECO:0000259" key="7">
    <source>
        <dbReference type="Pfam" id="PF01835"/>
    </source>
</evidence>
<feature type="chain" id="PRO_5043126477" description="TEP1-F" evidence="6">
    <location>
        <begin position="19"/>
        <end position="415"/>
    </location>
</feature>
<organism evidence="11">
    <name type="scientific">Thelazia callipaeda</name>
    <name type="common">Oriental eyeworm</name>
    <name type="synonym">Parasitic nematode</name>
    <dbReference type="NCBI Taxonomy" id="103827"/>
    <lineage>
        <taxon>Eukaryota</taxon>
        <taxon>Metazoa</taxon>
        <taxon>Ecdysozoa</taxon>
        <taxon>Nematoda</taxon>
        <taxon>Chromadorea</taxon>
        <taxon>Rhabditida</taxon>
        <taxon>Spirurina</taxon>
        <taxon>Spiruromorpha</taxon>
        <taxon>Thelazioidea</taxon>
        <taxon>Thelaziidae</taxon>
        <taxon>Thelazia</taxon>
    </lineage>
</organism>